<feature type="compositionally biased region" description="Low complexity" evidence="1">
    <location>
        <begin position="101"/>
        <end position="147"/>
    </location>
</feature>
<feature type="compositionally biased region" description="Low complexity" evidence="1">
    <location>
        <begin position="386"/>
        <end position="398"/>
    </location>
</feature>
<dbReference type="STRING" id="554065.E1ZKZ8"/>
<name>E1ZKZ8_CHLVA</name>
<dbReference type="Gene3D" id="3.30.70.370">
    <property type="match status" value="1"/>
</dbReference>
<evidence type="ECO:0000313" key="3">
    <source>
        <dbReference type="EMBL" id="EFN53472.1"/>
    </source>
</evidence>
<gene>
    <name evidence="3" type="ORF">CHLNCDRAFT_136747</name>
</gene>
<dbReference type="PANTHER" id="PTHR10133">
    <property type="entry name" value="DNA POLYMERASE I"/>
    <property type="match status" value="1"/>
</dbReference>
<feature type="region of interest" description="Disordered" evidence="1">
    <location>
        <begin position="79"/>
        <end position="195"/>
    </location>
</feature>
<evidence type="ECO:0000256" key="1">
    <source>
        <dbReference type="SAM" id="MobiDB-lite"/>
    </source>
</evidence>
<feature type="region of interest" description="Disordered" evidence="1">
    <location>
        <begin position="218"/>
        <end position="277"/>
    </location>
</feature>
<feature type="domain" description="DNA-directed DNA polymerase family A palm" evidence="2">
    <location>
        <begin position="697"/>
        <end position="842"/>
    </location>
</feature>
<protein>
    <recommendedName>
        <fullName evidence="2">DNA-directed DNA polymerase family A palm domain-containing protein</fullName>
    </recommendedName>
</protein>
<feature type="compositionally biased region" description="Low complexity" evidence="1">
    <location>
        <begin position="589"/>
        <end position="600"/>
    </location>
</feature>
<evidence type="ECO:0000259" key="2">
    <source>
        <dbReference type="Pfam" id="PF00476"/>
    </source>
</evidence>
<dbReference type="GeneID" id="17352938"/>
<keyword evidence="4" id="KW-1185">Reference proteome</keyword>
<dbReference type="InterPro" id="IPR043502">
    <property type="entry name" value="DNA/RNA_pol_sf"/>
</dbReference>
<dbReference type="GO" id="GO:0006261">
    <property type="term" value="P:DNA-templated DNA replication"/>
    <property type="evidence" value="ECO:0007669"/>
    <property type="project" value="InterPro"/>
</dbReference>
<evidence type="ECO:0000313" key="4">
    <source>
        <dbReference type="Proteomes" id="UP000008141"/>
    </source>
</evidence>
<dbReference type="AlphaFoldDB" id="E1ZKZ8"/>
<feature type="region of interest" description="Disordered" evidence="1">
    <location>
        <begin position="1"/>
        <end position="47"/>
    </location>
</feature>
<dbReference type="eggNOG" id="KOG0950">
    <property type="taxonomic scope" value="Eukaryota"/>
</dbReference>
<dbReference type="PANTHER" id="PTHR10133:SF62">
    <property type="entry name" value="DNA POLYMERASE THETA"/>
    <property type="match status" value="1"/>
</dbReference>
<sequence>MRQARAQAPPPPPPGVQRSEAGSMGGGALASGAGGGAVCDEPDSWHAGPTAAELFHFVAQHGMHSAPLDAVVRAWHDDRHAGGGSQQARLAQRQRRHHAQHPAAQPRRQQWQEQQHQWQQQEQQQPSLQQQQQQLASQQQQAYQAAPGSGTALQRPPVQQQQQQAAQQGWQESVPFPAPPSAQPAAGWEQVPAAAAPAPKLRQAVLVSAGKFVAPEPELPEASAWQKTPGALQPSNQAGKQPQKKSKAVQAKAGSLPRAAPAAAAAGAAGSDGSDFEDGAAQREAWLAAKRLRKAPAAALPSGGSAAASGGGASAAGKALLAREFLEIGPWSCVVDCTSPLGFSRFASDMQKAPSCSIGLLLVDGSGSQFHSTLEPLTKEQRRSIKAAASAPAAGSSGKKPRGSGKGKAGAPAAVAAGAEASAAAQAAGPAATDGGAAGGSRLVGLCLLPIAVDELSGGGAPGPTMYFMPLAAGTFGGHEVAEEAATQGRDLAAQLVANPEGGAILAFNMQGLLRLLGEARVALPAPHRLALVDPRLLAWLLEPQLLQGSDKELSDYSLHELAGRHLGGMPAGASTPGAAAGSGGGDGSPDAAGPGAGAWGAAVGPPGGAAGNVSGAAAASGGAVSPLQRMRRVLEVAVSLGERLHVQLSEAQLPPETMQQEMQARQASLAATRAVAALLAQMEGAGLGFDPWLLREAGRVARSHMSRIEEECAELAGRPFNPASPQQLAEVLYSVLKLPPPTGRGRSSAKTHLRTDEQALEALRPLSPLPGLVLEYRALQNFSSKWVEADWCRAAAAGFESADAYAAARPGGGGWPRVHCCWHQTSTATGRLSSSAPNLQARSRMAAAGGAVLVVHLHDELLVEVDARQVDGAWVAQELRRVMEGVVQLRVPLAVKVKAGEQWGSMAAVE</sequence>
<dbReference type="SUPFAM" id="SSF56672">
    <property type="entry name" value="DNA/RNA polymerases"/>
    <property type="match status" value="2"/>
</dbReference>
<dbReference type="RefSeq" id="XP_005845574.1">
    <property type="nucleotide sequence ID" value="XM_005845512.1"/>
</dbReference>
<accession>E1ZKZ8</accession>
<proteinExistence type="predicted"/>
<dbReference type="GO" id="GO:0003887">
    <property type="term" value="F:DNA-directed DNA polymerase activity"/>
    <property type="evidence" value="ECO:0007669"/>
    <property type="project" value="InterPro"/>
</dbReference>
<dbReference type="Proteomes" id="UP000008141">
    <property type="component" value="Unassembled WGS sequence"/>
</dbReference>
<feature type="compositionally biased region" description="Low complexity" evidence="1">
    <location>
        <begin position="251"/>
        <end position="273"/>
    </location>
</feature>
<dbReference type="GO" id="GO:0006302">
    <property type="term" value="P:double-strand break repair"/>
    <property type="evidence" value="ECO:0007669"/>
    <property type="project" value="TreeGrafter"/>
</dbReference>
<organism evidence="4">
    <name type="scientific">Chlorella variabilis</name>
    <name type="common">Green alga</name>
    <dbReference type="NCBI Taxonomy" id="554065"/>
    <lineage>
        <taxon>Eukaryota</taxon>
        <taxon>Viridiplantae</taxon>
        <taxon>Chlorophyta</taxon>
        <taxon>core chlorophytes</taxon>
        <taxon>Trebouxiophyceae</taxon>
        <taxon>Chlorellales</taxon>
        <taxon>Chlorellaceae</taxon>
        <taxon>Chlorella clade</taxon>
        <taxon>Chlorella</taxon>
    </lineage>
</organism>
<dbReference type="Pfam" id="PF00476">
    <property type="entry name" value="DNA_pol_A"/>
    <property type="match status" value="1"/>
</dbReference>
<dbReference type="GO" id="GO:0003677">
    <property type="term" value="F:DNA binding"/>
    <property type="evidence" value="ECO:0007669"/>
    <property type="project" value="InterPro"/>
</dbReference>
<dbReference type="Gene3D" id="1.20.1060.10">
    <property type="entry name" value="Taq DNA Polymerase, Chain T, domain 4"/>
    <property type="match status" value="1"/>
</dbReference>
<feature type="region of interest" description="Disordered" evidence="1">
    <location>
        <begin position="377"/>
        <end position="411"/>
    </location>
</feature>
<dbReference type="OrthoDB" id="2320933at2759"/>
<dbReference type="InterPro" id="IPR002298">
    <property type="entry name" value="DNA_polymerase_A"/>
</dbReference>
<feature type="compositionally biased region" description="Low complexity" evidence="1">
    <location>
        <begin position="159"/>
        <end position="168"/>
    </location>
</feature>
<dbReference type="OMA" id="HMIASAF"/>
<dbReference type="KEGG" id="cvr:CHLNCDRAFT_136747"/>
<dbReference type="EMBL" id="GL433851">
    <property type="protein sequence ID" value="EFN53472.1"/>
    <property type="molecule type" value="Genomic_DNA"/>
</dbReference>
<feature type="compositionally biased region" description="Gly residues" evidence="1">
    <location>
        <begin position="23"/>
        <end position="37"/>
    </location>
</feature>
<feature type="region of interest" description="Disordered" evidence="1">
    <location>
        <begin position="568"/>
        <end position="600"/>
    </location>
</feature>
<dbReference type="InParanoid" id="E1ZKZ8"/>
<reference evidence="3 4" key="1">
    <citation type="journal article" date="2010" name="Plant Cell">
        <title>The Chlorella variabilis NC64A genome reveals adaptation to photosymbiosis, coevolution with viruses, and cryptic sex.</title>
        <authorList>
            <person name="Blanc G."/>
            <person name="Duncan G."/>
            <person name="Agarkova I."/>
            <person name="Borodovsky M."/>
            <person name="Gurnon J."/>
            <person name="Kuo A."/>
            <person name="Lindquist E."/>
            <person name="Lucas S."/>
            <person name="Pangilinan J."/>
            <person name="Polle J."/>
            <person name="Salamov A."/>
            <person name="Terry A."/>
            <person name="Yamada T."/>
            <person name="Dunigan D.D."/>
            <person name="Grigoriev I.V."/>
            <person name="Claverie J.M."/>
            <person name="Van Etten J.L."/>
        </authorList>
    </citation>
    <scope>NUCLEOTIDE SEQUENCE [LARGE SCALE GENOMIC DNA]</scope>
    <source>
        <strain evidence="3 4">NC64A</strain>
    </source>
</reference>
<dbReference type="InterPro" id="IPR001098">
    <property type="entry name" value="DNA-dir_DNA_pol_A_palm_dom"/>
</dbReference>